<reference evidence="3 4" key="1">
    <citation type="submission" date="2021-01" db="EMBL/GenBank/DDBJ databases">
        <title>Chryseolinea sp. Jin1 Genome sequencing and assembly.</title>
        <authorList>
            <person name="Kim I."/>
        </authorList>
    </citation>
    <scope>NUCLEOTIDE SEQUENCE [LARGE SCALE GENOMIC DNA]</scope>
    <source>
        <strain evidence="3 4">Jin1</strain>
    </source>
</reference>
<comment type="caution">
    <text evidence="3">The sequence shown here is derived from an EMBL/GenBank/DDBJ whole genome shotgun (WGS) entry which is preliminary data.</text>
</comment>
<evidence type="ECO:0000259" key="2">
    <source>
        <dbReference type="Pfam" id="PF02368"/>
    </source>
</evidence>
<dbReference type="InterPro" id="IPR022385">
    <property type="entry name" value="Rhs_assc_core"/>
</dbReference>
<proteinExistence type="predicted"/>
<dbReference type="NCBIfam" id="TIGR03696">
    <property type="entry name" value="Rhs_assc_core"/>
    <property type="match status" value="1"/>
</dbReference>
<dbReference type="Gene3D" id="2.60.40.1080">
    <property type="match status" value="1"/>
</dbReference>
<organism evidence="3 4">
    <name type="scientific">Chryseolinea lacunae</name>
    <dbReference type="NCBI Taxonomy" id="2801331"/>
    <lineage>
        <taxon>Bacteria</taxon>
        <taxon>Pseudomonadati</taxon>
        <taxon>Bacteroidota</taxon>
        <taxon>Cytophagia</taxon>
        <taxon>Cytophagales</taxon>
        <taxon>Fulvivirgaceae</taxon>
        <taxon>Chryseolinea</taxon>
    </lineage>
</organism>
<evidence type="ECO:0000313" key="3">
    <source>
        <dbReference type="EMBL" id="MBL0741409.1"/>
    </source>
</evidence>
<accession>A0ABS1KPX8</accession>
<dbReference type="SUPFAM" id="SSF49373">
    <property type="entry name" value="Invasin/intimin cell-adhesion fragments"/>
    <property type="match status" value="1"/>
</dbReference>
<gene>
    <name evidence="3" type="ORF">JI741_09270</name>
</gene>
<feature type="region of interest" description="Disordered" evidence="1">
    <location>
        <begin position="471"/>
        <end position="502"/>
    </location>
</feature>
<dbReference type="InterPro" id="IPR003343">
    <property type="entry name" value="Big_2"/>
</dbReference>
<keyword evidence="4" id="KW-1185">Reference proteome</keyword>
<dbReference type="InterPro" id="IPR008964">
    <property type="entry name" value="Invasin/intimin_cell_adhesion"/>
</dbReference>
<dbReference type="EMBL" id="JAERRB010000003">
    <property type="protein sequence ID" value="MBL0741409.1"/>
    <property type="molecule type" value="Genomic_DNA"/>
</dbReference>
<evidence type="ECO:0000256" key="1">
    <source>
        <dbReference type="SAM" id="MobiDB-lite"/>
    </source>
</evidence>
<feature type="domain" description="BIG2" evidence="2">
    <location>
        <begin position="2"/>
        <end position="34"/>
    </location>
</feature>
<sequence length="533" mass="58578">MATVDSKGLVTALTTGAVTITATSIDGNFSAQSVVSVNASLTSYSTRLAGTPNERYGLARSLSVSPGDVVNVEVWVKYIDSNSNNWTPALAALVSNLALGTAPTGALIDGGNVGSIGGGTYPFIPTNHAEQVSAPPKAYLNYILFDKDMVPIPNGFGSRQISTIAKETGADVPHERLAFDGTDQIVVKEPGYAYIYLSNENDTPVDVFFDDFKVEHLKSNVVSSSDFYPFGLTANSYQQSNTLENNYLFGGKEKRGDLELDIYDFQTRQYNPSVGRFMSIDPAADIMRRYSPYCYAFDNPMRFSDPDGMVPADGVYVDRKRFDKNGRQLNQISFRRAVRIETTVTIHNAKIVDKSSGDNQGRMGTKAEVKEAGETMAREMKDTWNKTETDKKGRVVSTKVEFTGEITVVDDERAVKPSEFLMVINSDSDKLGQEGEAQKGSNKINVDFSYSYLGEIMDRNDADADQFKPLSERGKPVDLNKYGGEDNPSGGRVASHELGHNGNLGDRYGKGGLMDRNQGRPLFSDRWNFYRGR</sequence>
<dbReference type="Proteomes" id="UP000613030">
    <property type="component" value="Unassembled WGS sequence"/>
</dbReference>
<evidence type="ECO:0000313" key="4">
    <source>
        <dbReference type="Proteomes" id="UP000613030"/>
    </source>
</evidence>
<name>A0ABS1KPX8_9BACT</name>
<dbReference type="Pfam" id="PF02368">
    <property type="entry name" value="Big_2"/>
    <property type="match status" value="1"/>
</dbReference>
<protein>
    <submittedName>
        <fullName evidence="3">Ig-like domain-containing protein</fullName>
    </submittedName>
</protein>
<dbReference type="Gene3D" id="2.180.10.10">
    <property type="entry name" value="RHS repeat-associated core"/>
    <property type="match status" value="1"/>
</dbReference>